<name>A0A7W2QLX0_PSEPU</name>
<organism evidence="1 2">
    <name type="scientific">Pseudomonas putida</name>
    <name type="common">Arthrobacter siderocapsulatus</name>
    <dbReference type="NCBI Taxonomy" id="303"/>
    <lineage>
        <taxon>Bacteria</taxon>
        <taxon>Pseudomonadati</taxon>
        <taxon>Pseudomonadota</taxon>
        <taxon>Gammaproteobacteria</taxon>
        <taxon>Pseudomonadales</taxon>
        <taxon>Pseudomonadaceae</taxon>
        <taxon>Pseudomonas</taxon>
    </lineage>
</organism>
<gene>
    <name evidence="1" type="ORF">H4C47_26845</name>
</gene>
<evidence type="ECO:0000313" key="1">
    <source>
        <dbReference type="EMBL" id="MBA6119322.1"/>
    </source>
</evidence>
<evidence type="ECO:0000313" key="2">
    <source>
        <dbReference type="Proteomes" id="UP000553948"/>
    </source>
</evidence>
<dbReference type="Proteomes" id="UP000553948">
    <property type="component" value="Unassembled WGS sequence"/>
</dbReference>
<sequence length="202" mass="23452">MGELNYLKKKFERIESNSASFMADYLSEALSQVSRKVITKGPFYNICPYEIERAGFKKGRVLKKLPASIKNTHVYHLDEGERILFVEVYGQSENIVSKEFYKYNDGSIERIHFTSVGKLRNILLSEVEGGLISRDFNWGAFGCSESLYEYSSTQLEKIKVRQKEHSNSEFSEFEVVFEYNGDELVRIVNVFPEGYQEQRFPC</sequence>
<dbReference type="RefSeq" id="WP_176515486.1">
    <property type="nucleotide sequence ID" value="NZ_JACGDG010000044.1"/>
</dbReference>
<protein>
    <submittedName>
        <fullName evidence="1">Uncharacterized protein</fullName>
    </submittedName>
</protein>
<comment type="caution">
    <text evidence="1">The sequence shown here is derived from an EMBL/GenBank/DDBJ whole genome shotgun (WGS) entry which is preliminary data.</text>
</comment>
<reference evidence="1 2" key="1">
    <citation type="submission" date="2020-07" db="EMBL/GenBank/DDBJ databases">
        <title>Diversity of carbapenemase encoding genes among Pseudomonas putida group clinical isolates in a tertiary Brazilian hospital.</title>
        <authorList>
            <person name="Alberto-Lei F."/>
            <person name="Nodari C.S."/>
            <person name="Streling A.P."/>
            <person name="Paulino J.T."/>
            <person name="Bessa-Neto F.O."/>
            <person name="Cayo R."/>
            <person name="Gales A.C."/>
        </authorList>
    </citation>
    <scope>NUCLEOTIDE SEQUENCE [LARGE SCALE GENOMIC DNA]</scope>
    <source>
        <strain evidence="1 2">12464</strain>
    </source>
</reference>
<dbReference type="EMBL" id="JACGDG010000044">
    <property type="protein sequence ID" value="MBA6119322.1"/>
    <property type="molecule type" value="Genomic_DNA"/>
</dbReference>
<accession>A0A7W2QLX0</accession>
<dbReference type="AlphaFoldDB" id="A0A7W2QLX0"/>
<proteinExistence type="predicted"/>